<dbReference type="AlphaFoldDB" id="G4P0J5"/>
<evidence type="ECO:0000313" key="1">
    <source>
        <dbReference type="EMBL" id="AEP88174.1"/>
    </source>
</evidence>
<dbReference type="HOGENOM" id="CLU_3247461_0_0_9"/>
<accession>G4P0J5</accession>
<organism evidence="1 2">
    <name type="scientific">Bacillus spizizenii (strain DSM 15029 / JCM 12233 / NBRC 101239 / NRRL B-23049 / TU-B-10)</name>
    <name type="common">Bacillus subtilis subsp. spizizenii</name>
    <dbReference type="NCBI Taxonomy" id="1052585"/>
    <lineage>
        <taxon>Bacteria</taxon>
        <taxon>Bacillati</taxon>
        <taxon>Bacillota</taxon>
        <taxon>Bacilli</taxon>
        <taxon>Bacillales</taxon>
        <taxon>Bacillaceae</taxon>
        <taxon>Bacillus</taxon>
    </lineage>
</organism>
<protein>
    <submittedName>
        <fullName evidence="1">Uncharacterized protein</fullName>
    </submittedName>
</protein>
<gene>
    <name evidence="1" type="ordered locus">GYO_3598</name>
</gene>
<sequence length="42" mass="4892">MRFKSIVINASDSIFSHLIGHISLIVAENNDFENHFQLVFWT</sequence>
<evidence type="ECO:0000313" key="2">
    <source>
        <dbReference type="Proteomes" id="UP000002651"/>
    </source>
</evidence>
<reference evidence="1 2" key="1">
    <citation type="journal article" date="2012" name="J. Bacteriol.">
        <title>Whole-genome sequences of Bacillus subtilis and close relatives.</title>
        <authorList>
            <person name="Earl A.M."/>
            <person name="Eppinger M."/>
            <person name="Fricke W.F."/>
            <person name="Rosovitz M.J."/>
            <person name="Rasko D.A."/>
            <person name="Daugherty S."/>
            <person name="Losick R."/>
            <person name="Kolter R."/>
            <person name="Ravel J."/>
        </authorList>
    </citation>
    <scope>NUCLEOTIDE SEQUENCE [LARGE SCALE GENOMIC DNA]</scope>
    <source>
        <strain evidence="2">DSM 15029 / JCM 12233 / NBRC 101239 / NRRL B-23049 / TU-B-10</strain>
    </source>
</reference>
<dbReference type="KEGG" id="bst:GYO_3598"/>
<dbReference type="EMBL" id="CP002905">
    <property type="protein sequence ID" value="AEP88174.1"/>
    <property type="molecule type" value="Genomic_DNA"/>
</dbReference>
<name>G4P0J5_BACS4</name>
<keyword evidence="2" id="KW-1185">Reference proteome</keyword>
<proteinExistence type="predicted"/>
<dbReference type="STRING" id="1052585.GYO_3598"/>
<dbReference type="Proteomes" id="UP000002651">
    <property type="component" value="Chromosome"/>
</dbReference>